<name>A0A8I0TUZ6_9ACTN</name>
<reference evidence="2 3" key="1">
    <citation type="submission" date="2020-10" db="EMBL/GenBank/DDBJ databases">
        <title>Sequencing the genomes of 1000 actinobacteria strains.</title>
        <authorList>
            <person name="Klenk H.-P."/>
        </authorList>
    </citation>
    <scope>NUCLEOTIDE SEQUENCE [LARGE SCALE GENOMIC DNA]</scope>
    <source>
        <strain evidence="2 3">DSM 41803</strain>
    </source>
</reference>
<dbReference type="Proteomes" id="UP000629287">
    <property type="component" value="Unassembled WGS sequence"/>
</dbReference>
<dbReference type="EMBL" id="JADBGF010000001">
    <property type="protein sequence ID" value="MBE1601294.1"/>
    <property type="molecule type" value="Genomic_DNA"/>
</dbReference>
<evidence type="ECO:0000313" key="3">
    <source>
        <dbReference type="Proteomes" id="UP000629287"/>
    </source>
</evidence>
<organism evidence="2 3">
    <name type="scientific">Streptomyces stelliscabiei</name>
    <dbReference type="NCBI Taxonomy" id="146820"/>
    <lineage>
        <taxon>Bacteria</taxon>
        <taxon>Bacillati</taxon>
        <taxon>Actinomycetota</taxon>
        <taxon>Actinomycetes</taxon>
        <taxon>Kitasatosporales</taxon>
        <taxon>Streptomycetaceae</taxon>
        <taxon>Streptomyces</taxon>
    </lineage>
</organism>
<sequence length="212" mass="23526">MHTPHPRRVQVTGDTFHPQLPDRAHWAGRRRPHLAESPFANPHPVDNGRKTPCPICGVRHTLAESLSLYRQHLDENPDLACLAAVVEADVRFACRCPLDQPCHVDELLTRTDQVTVIPLGDDRDTTFIVQTIPVRTGECSHGHGSCRKPAVIAVRNTVDQQRPTEVSTLRAVACADHRDNVLRTRAVWEADARELQDPVKNAEFLASVGQAG</sequence>
<proteinExistence type="predicted"/>
<comment type="caution">
    <text evidence="2">The sequence shown here is derived from an EMBL/GenBank/DDBJ whole genome shotgun (WGS) entry which is preliminary data.</text>
</comment>
<dbReference type="AlphaFoldDB" id="A0A8I0TUZ6"/>
<dbReference type="OrthoDB" id="3483205at2"/>
<feature type="region of interest" description="Disordered" evidence="1">
    <location>
        <begin position="1"/>
        <end position="22"/>
    </location>
</feature>
<dbReference type="RefSeq" id="WP_050399351.1">
    <property type="nucleotide sequence ID" value="NZ_JADBGF010000001.1"/>
</dbReference>
<gene>
    <name evidence="2" type="ORF">H4687_007423</name>
</gene>
<accession>A0A8I0TUZ6</accession>
<keyword evidence="3" id="KW-1185">Reference proteome</keyword>
<evidence type="ECO:0000256" key="1">
    <source>
        <dbReference type="SAM" id="MobiDB-lite"/>
    </source>
</evidence>
<protein>
    <submittedName>
        <fullName evidence="2">Uncharacterized protein</fullName>
    </submittedName>
</protein>
<evidence type="ECO:0000313" key="2">
    <source>
        <dbReference type="EMBL" id="MBE1601294.1"/>
    </source>
</evidence>
<dbReference type="GeneID" id="86831919"/>